<evidence type="ECO:0000256" key="2">
    <source>
        <dbReference type="ARBA" id="ARBA00022759"/>
    </source>
</evidence>
<dbReference type="Pfam" id="PF00565">
    <property type="entry name" value="SNase"/>
    <property type="match status" value="1"/>
</dbReference>
<dbReference type="SMART" id="SM00318">
    <property type="entry name" value="SNc"/>
    <property type="match status" value="1"/>
</dbReference>
<reference evidence="5 6" key="1">
    <citation type="submission" date="2015-02" db="EMBL/GenBank/DDBJ databases">
        <title>Improved understanding of the partial-nitritation anammox process through 23 genomes representing the majority of the microbial community.</title>
        <authorList>
            <person name="Speth D.R."/>
            <person name="In T Zandt M."/>
            <person name="Guerrero Cruz S."/>
            <person name="Jetten M.S."/>
            <person name="Dutilh B.E."/>
        </authorList>
    </citation>
    <scope>NUCLEOTIDE SEQUENCE [LARGE SCALE GENOMIC DNA]</scope>
    <source>
        <strain evidence="5">OLB21</strain>
    </source>
</reference>
<protein>
    <submittedName>
        <fullName evidence="5">Thermonuclease</fullName>
        <ecNumber evidence="5">3.1.31.1</ecNumber>
    </submittedName>
</protein>
<evidence type="ECO:0000256" key="1">
    <source>
        <dbReference type="ARBA" id="ARBA00022722"/>
    </source>
</evidence>
<dbReference type="EC" id="3.1.31.1" evidence="5"/>
<feature type="domain" description="TNase-like" evidence="4">
    <location>
        <begin position="43"/>
        <end position="176"/>
    </location>
</feature>
<name>A0A136KIM7_9BACT</name>
<dbReference type="EMBL" id="JYPD01000019">
    <property type="protein sequence ID" value="KXK09306.1"/>
    <property type="molecule type" value="Genomic_DNA"/>
</dbReference>
<proteinExistence type="predicted"/>
<dbReference type="InterPro" id="IPR035437">
    <property type="entry name" value="SNase_OB-fold_sf"/>
</dbReference>
<keyword evidence="1" id="KW-0540">Nuclease</keyword>
<dbReference type="GO" id="GO:1990599">
    <property type="term" value="F:3' overhang single-stranded DNA endodeoxyribonuclease activity"/>
    <property type="evidence" value="ECO:0007669"/>
    <property type="project" value="UniProtKB-EC"/>
</dbReference>
<dbReference type="PROSITE" id="PS01123">
    <property type="entry name" value="TNASE_1"/>
    <property type="match status" value="1"/>
</dbReference>
<sequence>MKISPKRFWTSIVAPLLLFGLLFILSFLGTETFEPSTLGTSDNTQQYLVERIVDGDTLKLSSDGESLTIRLIGIDAPETKHPTKQVECFGKEATAFLTQLLTDQYVAIEFDPSQGETDRYGRLLLYIWLEDRLINEEMIINGYASEYTYSSVYKYQQRFKSAEKSAREKRLGLWGDACISY</sequence>
<gene>
    <name evidence="5" type="primary">nucH</name>
    <name evidence="5" type="ORF">UZ20_WS6002000613</name>
</gene>
<dbReference type="PROSITE" id="PS50830">
    <property type="entry name" value="TNASE_3"/>
    <property type="match status" value="1"/>
</dbReference>
<evidence type="ECO:0000313" key="6">
    <source>
        <dbReference type="Proteomes" id="UP000070449"/>
    </source>
</evidence>
<dbReference type="InterPro" id="IPR002071">
    <property type="entry name" value="Thermonucl_AS"/>
</dbReference>
<accession>A0A136KIM7</accession>
<dbReference type="SUPFAM" id="SSF50199">
    <property type="entry name" value="Staphylococcal nuclease"/>
    <property type="match status" value="1"/>
</dbReference>
<evidence type="ECO:0000256" key="3">
    <source>
        <dbReference type="ARBA" id="ARBA00022801"/>
    </source>
</evidence>
<evidence type="ECO:0000313" key="5">
    <source>
        <dbReference type="EMBL" id="KXK09306.1"/>
    </source>
</evidence>
<dbReference type="STRING" id="1617427.UZ20_WS6002000613"/>
<dbReference type="GO" id="GO:0003676">
    <property type="term" value="F:nucleic acid binding"/>
    <property type="evidence" value="ECO:0007669"/>
    <property type="project" value="InterPro"/>
</dbReference>
<dbReference type="CDD" id="cd00175">
    <property type="entry name" value="SNc"/>
    <property type="match status" value="1"/>
</dbReference>
<keyword evidence="3 5" id="KW-0378">Hydrolase</keyword>
<organism evidence="5 6">
    <name type="scientific">candidate division WS6 bacterium OLB21</name>
    <dbReference type="NCBI Taxonomy" id="1617427"/>
    <lineage>
        <taxon>Bacteria</taxon>
        <taxon>Candidatus Dojkabacteria</taxon>
    </lineage>
</organism>
<dbReference type="PANTHER" id="PTHR12302">
    <property type="entry name" value="EBNA2 BINDING PROTEIN P100"/>
    <property type="match status" value="1"/>
</dbReference>
<dbReference type="PANTHER" id="PTHR12302:SF3">
    <property type="entry name" value="SERINE_THREONINE-PROTEIN KINASE 31"/>
    <property type="match status" value="1"/>
</dbReference>
<dbReference type="InterPro" id="IPR016071">
    <property type="entry name" value="Staphylococal_nuclease_OB-fold"/>
</dbReference>
<dbReference type="AlphaFoldDB" id="A0A136KIM7"/>
<dbReference type="Gene3D" id="2.40.50.90">
    <property type="match status" value="1"/>
</dbReference>
<evidence type="ECO:0000259" key="4">
    <source>
        <dbReference type="PROSITE" id="PS50830"/>
    </source>
</evidence>
<comment type="caution">
    <text evidence="5">The sequence shown here is derived from an EMBL/GenBank/DDBJ whole genome shotgun (WGS) entry which is preliminary data.</text>
</comment>
<keyword evidence="2" id="KW-0255">Endonuclease</keyword>
<dbReference type="Proteomes" id="UP000070449">
    <property type="component" value="Unassembled WGS sequence"/>
</dbReference>